<dbReference type="PANTHER" id="PTHR33221:SF4">
    <property type="entry name" value="HTH-TYPE TRANSCRIPTIONAL REPRESSOR NSRR"/>
    <property type="match status" value="1"/>
</dbReference>
<sequence length="154" mass="16837">MRLQKSTMCGLYAVLELAANPDRQVSAGDIADKYDISLNHLAKVLRALVRARLIESVRGPGGGYRFAGNPKRVTLLDIIALFEDTGLDLQEAASDDHEESRALHKVLRDIDEIAMTTLRSVSITSLLKVIDTERRKTERGPNGASARHSSAGRA</sequence>
<dbReference type="EMBL" id="CP116810">
    <property type="protein sequence ID" value="WCL90795.1"/>
    <property type="molecule type" value="Genomic_DNA"/>
</dbReference>
<accession>A0AAE9XY27</accession>
<dbReference type="InterPro" id="IPR036388">
    <property type="entry name" value="WH-like_DNA-bd_sf"/>
</dbReference>
<proteinExistence type="predicted"/>
<evidence type="ECO:0000256" key="2">
    <source>
        <dbReference type="SAM" id="MobiDB-lite"/>
    </source>
</evidence>
<dbReference type="PROSITE" id="PS51197">
    <property type="entry name" value="HTH_RRF2_2"/>
    <property type="match status" value="1"/>
</dbReference>
<dbReference type="GO" id="GO:0005829">
    <property type="term" value="C:cytosol"/>
    <property type="evidence" value="ECO:0007669"/>
    <property type="project" value="TreeGrafter"/>
</dbReference>
<dbReference type="KEGG" id="rpa:TX73_003435"/>
<dbReference type="SUPFAM" id="SSF46785">
    <property type="entry name" value="Winged helix' DNA-binding domain"/>
    <property type="match status" value="1"/>
</dbReference>
<keyword evidence="4" id="KW-1185">Reference proteome</keyword>
<dbReference type="PANTHER" id="PTHR33221">
    <property type="entry name" value="WINGED HELIX-TURN-HELIX TRANSCRIPTIONAL REGULATOR, RRF2 FAMILY"/>
    <property type="match status" value="1"/>
</dbReference>
<dbReference type="Gene3D" id="1.10.10.10">
    <property type="entry name" value="Winged helix-like DNA-binding domain superfamily/Winged helix DNA-binding domain"/>
    <property type="match status" value="1"/>
</dbReference>
<evidence type="ECO:0000313" key="3">
    <source>
        <dbReference type="EMBL" id="WCL90795.1"/>
    </source>
</evidence>
<dbReference type="NCBIfam" id="TIGR00738">
    <property type="entry name" value="rrf2_super"/>
    <property type="match status" value="1"/>
</dbReference>
<dbReference type="Proteomes" id="UP000001426">
    <property type="component" value="Chromosome"/>
</dbReference>
<name>A0AAE9XY27_RHOPA</name>
<dbReference type="GO" id="GO:0003677">
    <property type="term" value="F:DNA binding"/>
    <property type="evidence" value="ECO:0007669"/>
    <property type="project" value="UniProtKB-KW"/>
</dbReference>
<dbReference type="GO" id="GO:0003700">
    <property type="term" value="F:DNA-binding transcription factor activity"/>
    <property type="evidence" value="ECO:0007669"/>
    <property type="project" value="TreeGrafter"/>
</dbReference>
<reference evidence="3 4" key="1">
    <citation type="journal article" date="2004" name="Nat. Biotechnol.">
        <title>Complete genome sequence of the metabolically versatile photosynthetic bacterium Rhodopseudomonas palustris.</title>
        <authorList>
            <person name="Larimer F.W."/>
            <person name="Chain P."/>
            <person name="Hauser L."/>
            <person name="Lamerdin J."/>
            <person name="Malfatti S."/>
            <person name="Do L."/>
            <person name="Land M.L."/>
            <person name="Pelletier D.A."/>
            <person name="Beatty J.T."/>
            <person name="Lang A.S."/>
            <person name="Tabita F.R."/>
            <person name="Gibson J.L."/>
            <person name="Hanson T.E."/>
            <person name="Bobst C."/>
            <person name="Torres J.L."/>
            <person name="Peres C."/>
            <person name="Harrison F.H."/>
            <person name="Gibson J."/>
            <person name="Harwood C.S."/>
        </authorList>
    </citation>
    <scope>NUCLEOTIDE SEQUENCE [LARGE SCALE GENOMIC DNA]</scope>
    <source>
        <strain evidence="4">ATCC BAA-98 / CGA009</strain>
    </source>
</reference>
<evidence type="ECO:0000313" key="4">
    <source>
        <dbReference type="Proteomes" id="UP000001426"/>
    </source>
</evidence>
<keyword evidence="1" id="KW-0238">DNA-binding</keyword>
<feature type="compositionally biased region" description="Low complexity" evidence="2">
    <location>
        <begin position="143"/>
        <end position="154"/>
    </location>
</feature>
<dbReference type="InterPro" id="IPR036390">
    <property type="entry name" value="WH_DNA-bd_sf"/>
</dbReference>
<dbReference type="InterPro" id="IPR030489">
    <property type="entry name" value="TR_Rrf2-type_CS"/>
</dbReference>
<evidence type="ECO:0000256" key="1">
    <source>
        <dbReference type="ARBA" id="ARBA00023125"/>
    </source>
</evidence>
<dbReference type="AlphaFoldDB" id="A0AAE9XY27"/>
<feature type="region of interest" description="Disordered" evidence="2">
    <location>
        <begin position="134"/>
        <end position="154"/>
    </location>
</feature>
<organism evidence="3 4">
    <name type="scientific">Rhodopseudomonas palustris (strain ATCC BAA-98 / CGA009)</name>
    <dbReference type="NCBI Taxonomy" id="258594"/>
    <lineage>
        <taxon>Bacteria</taxon>
        <taxon>Pseudomonadati</taxon>
        <taxon>Pseudomonadota</taxon>
        <taxon>Alphaproteobacteria</taxon>
        <taxon>Hyphomicrobiales</taxon>
        <taxon>Nitrobacteraceae</taxon>
        <taxon>Rhodopseudomonas</taxon>
    </lineage>
</organism>
<protein>
    <submittedName>
        <fullName evidence="3">RrF2 family transcriptional regulator</fullName>
    </submittedName>
</protein>
<gene>
    <name evidence="3" type="ORF">TX73_003435</name>
</gene>
<dbReference type="PROSITE" id="PS01332">
    <property type="entry name" value="HTH_RRF2_1"/>
    <property type="match status" value="1"/>
</dbReference>
<dbReference type="Pfam" id="PF02082">
    <property type="entry name" value="Rrf2"/>
    <property type="match status" value="1"/>
</dbReference>
<dbReference type="InterPro" id="IPR000944">
    <property type="entry name" value="Tscrpt_reg_Rrf2"/>
</dbReference>